<dbReference type="EMBL" id="FORX01000011">
    <property type="protein sequence ID" value="SFJ99916.1"/>
    <property type="molecule type" value="Genomic_DNA"/>
</dbReference>
<reference evidence="2" key="1">
    <citation type="submission" date="2016-10" db="EMBL/GenBank/DDBJ databases">
        <authorList>
            <person name="Varghese N."/>
            <person name="Submissions S."/>
        </authorList>
    </citation>
    <scope>NUCLEOTIDE SEQUENCE [LARGE SCALE GENOMIC DNA]</scope>
    <source>
        <strain evidence="2">DSM 5918</strain>
    </source>
</reference>
<organism evidence="1 2">
    <name type="scientific">Desulfomicrobium apsheronum</name>
    <dbReference type="NCBI Taxonomy" id="52560"/>
    <lineage>
        <taxon>Bacteria</taxon>
        <taxon>Pseudomonadati</taxon>
        <taxon>Thermodesulfobacteriota</taxon>
        <taxon>Desulfovibrionia</taxon>
        <taxon>Desulfovibrionales</taxon>
        <taxon>Desulfomicrobiaceae</taxon>
        <taxon>Desulfomicrobium</taxon>
    </lineage>
</organism>
<dbReference type="Proteomes" id="UP000198635">
    <property type="component" value="Unassembled WGS sequence"/>
</dbReference>
<protein>
    <submittedName>
        <fullName evidence="1">Uncharacterized protein</fullName>
    </submittedName>
</protein>
<sequence length="71" mass="8179">MNTDLAKHFQNAFQERFGNDFVDVQLRGLPHEIHGSVRMKNLCPEMQRLAQSMEAEFAEMDMALTLNIIKA</sequence>
<gene>
    <name evidence="1" type="ORF">SAMN04488082_11190</name>
</gene>
<dbReference type="AlphaFoldDB" id="A0A1I3W0B6"/>
<evidence type="ECO:0000313" key="1">
    <source>
        <dbReference type="EMBL" id="SFJ99916.1"/>
    </source>
</evidence>
<proteinExistence type="predicted"/>
<accession>A0A1I3W0B6</accession>
<keyword evidence="2" id="KW-1185">Reference proteome</keyword>
<evidence type="ECO:0000313" key="2">
    <source>
        <dbReference type="Proteomes" id="UP000198635"/>
    </source>
</evidence>
<dbReference type="RefSeq" id="WP_092375679.1">
    <property type="nucleotide sequence ID" value="NZ_FORX01000011.1"/>
</dbReference>
<name>A0A1I3W0B6_9BACT</name>